<evidence type="ECO:0000259" key="2">
    <source>
        <dbReference type="Pfam" id="PF07992"/>
    </source>
</evidence>
<dbReference type="InterPro" id="IPR051691">
    <property type="entry name" value="Metab_Enz_Cyan_OpOx_G3PDH"/>
</dbReference>
<dbReference type="Pfam" id="PF17806">
    <property type="entry name" value="SO_alpha_A3"/>
    <property type="match status" value="1"/>
</dbReference>
<comment type="caution">
    <text evidence="4">The sequence shown here is derived from an EMBL/GenBank/DDBJ whole genome shotgun (WGS) entry which is preliminary data.</text>
</comment>
<dbReference type="InterPro" id="IPR036188">
    <property type="entry name" value="FAD/NAD-bd_sf"/>
</dbReference>
<dbReference type="AlphaFoldDB" id="A0A356LE59"/>
<proteinExistence type="predicted"/>
<sequence length="463" mass="49554">MSTHTNVAIIGAGPAGMMAAARLTSRNHSVIVLDEQPQAGGQIWRNIMGTTTGLAGILGPDYAAGAAVAGQFAACGAQHLRGATVWNLTRERQLHYLHEGQTHTLTADAVILATGAMERPFPIPGWTLPGVMGAGAAQVLLKGSGTVPATPVVIAGCGPLLYLICWQYLRANVQIAAVLDTSSGRDIFQASPALLTGLAAFGDIRKGLSMINAIKEKKIPFYRGVQNLRVLGEASVRSISFEHQGQTHELDTNLVLLHQGVVPNTQFTWLLRAAHDWSDTGACWIPKADAWGRLHELDGIYLAGDGQGIAGAQAAVTRGELAALAVDARLNPVLADSLENRSTPLRSRLKKDMALRPFLDAAYMPKRENRIPHDDTIVCRCEEVTAGQIRDFVQQGCMGPNQAKSFSRCGMGPCQGRMCGLTVTEVIADQLKVAQDQVGYYRIRAPLKPVTLAELACATHSEF</sequence>
<evidence type="ECO:0000259" key="3">
    <source>
        <dbReference type="Pfam" id="PF17806"/>
    </source>
</evidence>
<organism evidence="4 5">
    <name type="scientific">Advenella kashmirensis</name>
    <dbReference type="NCBI Taxonomy" id="310575"/>
    <lineage>
        <taxon>Bacteria</taxon>
        <taxon>Pseudomonadati</taxon>
        <taxon>Pseudomonadota</taxon>
        <taxon>Betaproteobacteria</taxon>
        <taxon>Burkholderiales</taxon>
        <taxon>Alcaligenaceae</taxon>
    </lineage>
</organism>
<dbReference type="PIRSF" id="PIRSF037495">
    <property type="entry name" value="Opine_OX_OoxA/HcnB"/>
    <property type="match status" value="1"/>
</dbReference>
<name>A0A356LE59_9BURK</name>
<dbReference type="GO" id="GO:0016491">
    <property type="term" value="F:oxidoreductase activity"/>
    <property type="evidence" value="ECO:0007669"/>
    <property type="project" value="UniProtKB-KW"/>
</dbReference>
<evidence type="ECO:0000313" key="5">
    <source>
        <dbReference type="Proteomes" id="UP000264036"/>
    </source>
</evidence>
<dbReference type="PRINTS" id="PR00368">
    <property type="entry name" value="FADPNR"/>
</dbReference>
<dbReference type="InterPro" id="IPR023753">
    <property type="entry name" value="FAD/NAD-binding_dom"/>
</dbReference>
<dbReference type="Gene3D" id="1.10.10.1100">
    <property type="entry name" value="BFD-like [2Fe-2S]-binding domain"/>
    <property type="match status" value="1"/>
</dbReference>
<dbReference type="InterPro" id="IPR017224">
    <property type="entry name" value="Opine_Oxase_asu/HCN_bsu"/>
</dbReference>
<evidence type="ECO:0000313" key="4">
    <source>
        <dbReference type="EMBL" id="HBP28805.1"/>
    </source>
</evidence>
<dbReference type="PANTHER" id="PTHR42949">
    <property type="entry name" value="ANAEROBIC GLYCEROL-3-PHOSPHATE DEHYDROGENASE SUBUNIT B"/>
    <property type="match status" value="1"/>
</dbReference>
<dbReference type="CDD" id="cd19946">
    <property type="entry name" value="GlpA-like_Fer2_BFD-like"/>
    <property type="match status" value="1"/>
</dbReference>
<dbReference type="EMBL" id="DOEK01000008">
    <property type="protein sequence ID" value="HBP28805.1"/>
    <property type="molecule type" value="Genomic_DNA"/>
</dbReference>
<accession>A0A356LE59</accession>
<reference evidence="4 5" key="1">
    <citation type="journal article" date="2018" name="Nat. Biotechnol.">
        <title>A standardized bacterial taxonomy based on genome phylogeny substantially revises the tree of life.</title>
        <authorList>
            <person name="Parks D.H."/>
            <person name="Chuvochina M."/>
            <person name="Waite D.W."/>
            <person name="Rinke C."/>
            <person name="Skarshewski A."/>
            <person name="Chaumeil P.A."/>
            <person name="Hugenholtz P."/>
        </authorList>
    </citation>
    <scope>NUCLEOTIDE SEQUENCE [LARGE SCALE GENOMIC DNA]</scope>
    <source>
        <strain evidence="4">UBA10707</strain>
    </source>
</reference>
<feature type="domain" description="SoxA A3" evidence="3">
    <location>
        <begin position="378"/>
        <end position="456"/>
    </location>
</feature>
<dbReference type="SUPFAM" id="SSF51905">
    <property type="entry name" value="FAD/NAD(P)-binding domain"/>
    <property type="match status" value="1"/>
</dbReference>
<feature type="domain" description="FAD/NAD(P)-binding" evidence="2">
    <location>
        <begin position="6"/>
        <end position="319"/>
    </location>
</feature>
<evidence type="ECO:0000256" key="1">
    <source>
        <dbReference type="ARBA" id="ARBA00023002"/>
    </source>
</evidence>
<dbReference type="InterPro" id="IPR041854">
    <property type="entry name" value="BFD-like_2Fe2S-bd_dom_sf"/>
</dbReference>
<dbReference type="PRINTS" id="PR00469">
    <property type="entry name" value="PNDRDTASEII"/>
</dbReference>
<gene>
    <name evidence="4" type="ORF">DD666_05250</name>
</gene>
<dbReference type="InterPro" id="IPR041117">
    <property type="entry name" value="SoxA_A3"/>
</dbReference>
<keyword evidence="1" id="KW-0560">Oxidoreductase</keyword>
<dbReference type="Proteomes" id="UP000264036">
    <property type="component" value="Unassembled WGS sequence"/>
</dbReference>
<protein>
    <submittedName>
        <fullName evidence="4">FAD/NAD(P)-binding oxidoreductase</fullName>
    </submittedName>
</protein>
<dbReference type="Gene3D" id="3.50.50.60">
    <property type="entry name" value="FAD/NAD(P)-binding domain"/>
    <property type="match status" value="2"/>
</dbReference>
<dbReference type="PANTHER" id="PTHR42949:SF3">
    <property type="entry name" value="ANAEROBIC GLYCEROL-3-PHOSPHATE DEHYDROGENASE SUBUNIT B"/>
    <property type="match status" value="1"/>
</dbReference>
<dbReference type="Pfam" id="PF07992">
    <property type="entry name" value="Pyr_redox_2"/>
    <property type="match status" value="1"/>
</dbReference>